<reference evidence="2" key="2">
    <citation type="submission" date="2020-11" db="EMBL/GenBank/DDBJ databases">
        <authorList>
            <person name="McCartney M.A."/>
            <person name="Auch B."/>
            <person name="Kono T."/>
            <person name="Mallez S."/>
            <person name="Becker A."/>
            <person name="Gohl D.M."/>
            <person name="Silverstein K.A.T."/>
            <person name="Koren S."/>
            <person name="Bechman K.B."/>
            <person name="Herman A."/>
            <person name="Abrahante J.E."/>
            <person name="Garbe J."/>
        </authorList>
    </citation>
    <scope>NUCLEOTIDE SEQUENCE</scope>
    <source>
        <strain evidence="2">Duluth1</strain>
        <tissue evidence="2">Whole animal</tissue>
    </source>
</reference>
<dbReference type="EMBL" id="JAIWYP010000004">
    <property type="protein sequence ID" value="KAH3831946.1"/>
    <property type="molecule type" value="Genomic_DNA"/>
</dbReference>
<protein>
    <recommendedName>
        <fullName evidence="4">Sushi domain-containing protein</fullName>
    </recommendedName>
</protein>
<reference evidence="2" key="1">
    <citation type="journal article" date="2019" name="bioRxiv">
        <title>The Genome of the Zebra Mussel, Dreissena polymorpha: A Resource for Invasive Species Research.</title>
        <authorList>
            <person name="McCartney M.A."/>
            <person name="Auch B."/>
            <person name="Kono T."/>
            <person name="Mallez S."/>
            <person name="Zhang Y."/>
            <person name="Obille A."/>
            <person name="Becker A."/>
            <person name="Abrahante J.E."/>
            <person name="Garbe J."/>
            <person name="Badalamenti J.P."/>
            <person name="Herman A."/>
            <person name="Mangelson H."/>
            <person name="Liachko I."/>
            <person name="Sullivan S."/>
            <person name="Sone E.D."/>
            <person name="Koren S."/>
            <person name="Silverstein K.A.T."/>
            <person name="Beckman K.B."/>
            <person name="Gohl D.M."/>
        </authorList>
    </citation>
    <scope>NUCLEOTIDE SEQUENCE</scope>
    <source>
        <strain evidence="2">Duluth1</strain>
        <tissue evidence="2">Whole animal</tissue>
    </source>
</reference>
<evidence type="ECO:0000313" key="2">
    <source>
        <dbReference type="EMBL" id="KAH3831946.1"/>
    </source>
</evidence>
<dbReference type="InterPro" id="IPR035976">
    <property type="entry name" value="Sushi/SCR/CCP_sf"/>
</dbReference>
<gene>
    <name evidence="2" type="ORF">DPMN_105219</name>
</gene>
<keyword evidence="1" id="KW-1015">Disulfide bond</keyword>
<dbReference type="Proteomes" id="UP000828390">
    <property type="component" value="Unassembled WGS sequence"/>
</dbReference>
<sequence>MLSLETVPVVVCPLFENSSNGKVAGDFLFEGATRNLTCDTGFSLRDDNIVVSRCQNGH</sequence>
<name>A0A9D4H949_DREPO</name>
<proteinExistence type="predicted"/>
<dbReference type="Gene3D" id="2.10.70.10">
    <property type="entry name" value="Complement Module, domain 1"/>
    <property type="match status" value="1"/>
</dbReference>
<dbReference type="AlphaFoldDB" id="A0A9D4H949"/>
<dbReference type="SUPFAM" id="SSF57535">
    <property type="entry name" value="Complement control module/SCR domain"/>
    <property type="match status" value="1"/>
</dbReference>
<evidence type="ECO:0000256" key="1">
    <source>
        <dbReference type="ARBA" id="ARBA00023157"/>
    </source>
</evidence>
<organism evidence="2 3">
    <name type="scientific">Dreissena polymorpha</name>
    <name type="common">Zebra mussel</name>
    <name type="synonym">Mytilus polymorpha</name>
    <dbReference type="NCBI Taxonomy" id="45954"/>
    <lineage>
        <taxon>Eukaryota</taxon>
        <taxon>Metazoa</taxon>
        <taxon>Spiralia</taxon>
        <taxon>Lophotrochozoa</taxon>
        <taxon>Mollusca</taxon>
        <taxon>Bivalvia</taxon>
        <taxon>Autobranchia</taxon>
        <taxon>Heteroconchia</taxon>
        <taxon>Euheterodonta</taxon>
        <taxon>Imparidentia</taxon>
        <taxon>Neoheterodontei</taxon>
        <taxon>Myida</taxon>
        <taxon>Dreissenoidea</taxon>
        <taxon>Dreissenidae</taxon>
        <taxon>Dreissena</taxon>
    </lineage>
</organism>
<evidence type="ECO:0000313" key="3">
    <source>
        <dbReference type="Proteomes" id="UP000828390"/>
    </source>
</evidence>
<accession>A0A9D4H949</accession>
<evidence type="ECO:0008006" key="4">
    <source>
        <dbReference type="Google" id="ProtNLM"/>
    </source>
</evidence>
<keyword evidence="3" id="KW-1185">Reference proteome</keyword>
<comment type="caution">
    <text evidence="2">The sequence shown here is derived from an EMBL/GenBank/DDBJ whole genome shotgun (WGS) entry which is preliminary data.</text>
</comment>